<dbReference type="AlphaFoldDB" id="M1EDB4"/>
<proteinExistence type="evidence at transcript level"/>
<reference evidence="1" key="1">
    <citation type="journal article" date="2013" name="J. Virol.">
        <title>Sequencing, annotation, and characterization of the influenza ferret infectome.</title>
        <authorList>
            <person name="Leon A.J."/>
            <person name="Banner D."/>
            <person name="Xu L."/>
            <person name="Ran L."/>
            <person name="Peng Z."/>
            <person name="Yi K."/>
            <person name="Chen C."/>
            <person name="Xu F."/>
            <person name="Huang J."/>
            <person name="Zhao Z."/>
            <person name="Lin Z."/>
            <person name="Huang S.H."/>
            <person name="Fang Y."/>
            <person name="Kelvin A.A."/>
            <person name="Ross T.M."/>
            <person name="Farooqui A."/>
            <person name="Kelvin D.J."/>
        </authorList>
    </citation>
    <scope>NUCLEOTIDE SEQUENCE</scope>
    <source>
        <tissue evidence="1">Lungs</tissue>
    </source>
</reference>
<sequence>FVIFFSFACIYGAPRKEPGEGTAQLGTVKLIDSHFLCVLTSVLPCCPAGEASRPPFVQDPVPPTYVHPGWQTLEPLV</sequence>
<accession>M1EDB4</accession>
<feature type="non-terminal residue" evidence="1">
    <location>
        <position position="77"/>
    </location>
</feature>
<feature type="non-terminal residue" evidence="1">
    <location>
        <position position="1"/>
    </location>
</feature>
<protein>
    <submittedName>
        <fullName evidence="1">Adhesion molecule with Ig-like domain 1</fullName>
    </submittedName>
</protein>
<organism evidence="1">
    <name type="scientific">Mustela putorius furo</name>
    <name type="common">European domestic ferret</name>
    <name type="synonym">Mustela furo</name>
    <dbReference type="NCBI Taxonomy" id="9669"/>
    <lineage>
        <taxon>Eukaryota</taxon>
        <taxon>Metazoa</taxon>
        <taxon>Chordata</taxon>
        <taxon>Craniata</taxon>
        <taxon>Vertebrata</taxon>
        <taxon>Euteleostomi</taxon>
        <taxon>Mammalia</taxon>
        <taxon>Eutheria</taxon>
        <taxon>Laurasiatheria</taxon>
        <taxon>Carnivora</taxon>
        <taxon>Caniformia</taxon>
        <taxon>Musteloidea</taxon>
        <taxon>Mustelidae</taxon>
        <taxon>Mustelinae</taxon>
        <taxon>Mustela</taxon>
    </lineage>
</organism>
<dbReference type="EMBL" id="JP005504">
    <property type="protein sequence ID" value="AER94101.1"/>
    <property type="molecule type" value="mRNA"/>
</dbReference>
<name>M1EDB4_MUSPF</name>
<evidence type="ECO:0000313" key="1">
    <source>
        <dbReference type="EMBL" id="AER94101.1"/>
    </source>
</evidence>